<reference evidence="2" key="1">
    <citation type="submission" date="2023-03" db="EMBL/GenBank/DDBJ databases">
        <title>identification of new KPC variant in Klebsiella huaxiensis from the Hospital Sewage Samples in China.</title>
        <authorList>
            <person name="Wu Y."/>
        </authorList>
    </citation>
    <scope>NUCLEOTIDE SEQUENCE</scope>
    <source>
        <strain evidence="2">ZR-9</strain>
    </source>
</reference>
<comment type="caution">
    <text evidence="2">The sequence shown here is derived from an EMBL/GenBank/DDBJ whole genome shotgun (WGS) entry which is preliminary data.</text>
</comment>
<dbReference type="RefSeq" id="WP_112215678.1">
    <property type="nucleotide sequence ID" value="NZ_CABGGQ010000025.1"/>
</dbReference>
<dbReference type="InterPro" id="IPR032637">
    <property type="entry name" value="Phage_holin-like"/>
</dbReference>
<protein>
    <submittedName>
        <fullName evidence="2">Phage holin family protein</fullName>
    </submittedName>
</protein>
<feature type="transmembrane region" description="Helical" evidence="1">
    <location>
        <begin position="57"/>
        <end position="78"/>
    </location>
</feature>
<evidence type="ECO:0000313" key="3">
    <source>
        <dbReference type="Proteomes" id="UP001075001"/>
    </source>
</evidence>
<gene>
    <name evidence="2" type="ORF">OXR69_014260</name>
</gene>
<dbReference type="Pfam" id="PF16931">
    <property type="entry name" value="Phage_holin_8"/>
    <property type="match status" value="1"/>
</dbReference>
<dbReference type="Proteomes" id="UP001075001">
    <property type="component" value="Unassembled WGS sequence"/>
</dbReference>
<feature type="transmembrane region" description="Helical" evidence="1">
    <location>
        <begin position="90"/>
        <end position="107"/>
    </location>
</feature>
<sequence>MSDPVSGTSLVVAGGLMGAGMFGLVTGIDYGVVFGAFAGAVFYVATAVNITRFRLAAYFMTSFIVGVLGAGLIGTKLASWTGYSERPLDALGAVLISALIIKILTFLNNQELTDLYKILNRHNNERTNGK</sequence>
<keyword evidence="1" id="KW-0472">Membrane</keyword>
<keyword evidence="1" id="KW-1133">Transmembrane helix</keyword>
<proteinExistence type="predicted"/>
<keyword evidence="3" id="KW-1185">Reference proteome</keyword>
<dbReference type="EMBL" id="JAPQEX020000001">
    <property type="protein sequence ID" value="MDG1643023.1"/>
    <property type="molecule type" value="Genomic_DNA"/>
</dbReference>
<keyword evidence="1" id="KW-0812">Transmembrane</keyword>
<organism evidence="2 3">
    <name type="scientific">Klebsiella huaxiensis</name>
    <dbReference type="NCBI Taxonomy" id="2153354"/>
    <lineage>
        <taxon>Bacteria</taxon>
        <taxon>Pseudomonadati</taxon>
        <taxon>Pseudomonadota</taxon>
        <taxon>Gammaproteobacteria</taxon>
        <taxon>Enterobacterales</taxon>
        <taxon>Enterobacteriaceae</taxon>
        <taxon>Klebsiella/Raoultella group</taxon>
        <taxon>Klebsiella</taxon>
    </lineage>
</organism>
<accession>A0ABT6EF65</accession>
<evidence type="ECO:0000256" key="1">
    <source>
        <dbReference type="SAM" id="Phobius"/>
    </source>
</evidence>
<name>A0ABT6EF65_9ENTR</name>
<evidence type="ECO:0000313" key="2">
    <source>
        <dbReference type="EMBL" id="MDG1643023.1"/>
    </source>
</evidence>
<feature type="transmembrane region" description="Helical" evidence="1">
    <location>
        <begin position="20"/>
        <end position="45"/>
    </location>
</feature>